<dbReference type="Proteomes" id="UP000694558">
    <property type="component" value="Chromosome 8"/>
</dbReference>
<dbReference type="AlphaFoldDB" id="A0A8D3ADF0"/>
<organism evidence="1 2">
    <name type="scientific">Scophthalmus maximus</name>
    <name type="common">Turbot</name>
    <name type="synonym">Psetta maxima</name>
    <dbReference type="NCBI Taxonomy" id="52904"/>
    <lineage>
        <taxon>Eukaryota</taxon>
        <taxon>Metazoa</taxon>
        <taxon>Chordata</taxon>
        <taxon>Craniata</taxon>
        <taxon>Vertebrata</taxon>
        <taxon>Euteleostomi</taxon>
        <taxon>Actinopterygii</taxon>
        <taxon>Neopterygii</taxon>
        <taxon>Teleostei</taxon>
        <taxon>Neoteleostei</taxon>
        <taxon>Acanthomorphata</taxon>
        <taxon>Carangaria</taxon>
        <taxon>Pleuronectiformes</taxon>
        <taxon>Pleuronectoidei</taxon>
        <taxon>Scophthalmidae</taxon>
        <taxon>Scophthalmus</taxon>
    </lineage>
</organism>
<dbReference type="GeneTree" id="ENSGT01040000244248"/>
<name>A0A8D3ADF0_SCOMX</name>
<proteinExistence type="predicted"/>
<reference evidence="1" key="1">
    <citation type="submission" date="2023-05" db="EMBL/GenBank/DDBJ databases">
        <title>High-quality long-read genome of Scophthalmus maximus.</title>
        <authorList>
            <person name="Lien S."/>
            <person name="Martinez P."/>
        </authorList>
    </citation>
    <scope>NUCLEOTIDE SEQUENCE [LARGE SCALE GENOMIC DNA]</scope>
</reference>
<accession>A0A8D3ADF0</accession>
<evidence type="ECO:0000313" key="2">
    <source>
        <dbReference type="Proteomes" id="UP000694558"/>
    </source>
</evidence>
<reference evidence="1" key="2">
    <citation type="submission" date="2025-08" db="UniProtKB">
        <authorList>
            <consortium name="Ensembl"/>
        </authorList>
    </citation>
    <scope>IDENTIFICATION</scope>
</reference>
<evidence type="ECO:0000313" key="1">
    <source>
        <dbReference type="Ensembl" id="ENSSMAP00000016494.2"/>
    </source>
</evidence>
<protein>
    <submittedName>
        <fullName evidence="1">Uncharacterized protein</fullName>
    </submittedName>
</protein>
<sequence length="99" mass="11552">NIFSFFSTWEKEMLYCVSHYIYPTSIVISQIKFLRKAKKEEEEEVVQEQEDPNQVVLQTTHTKTLMVYKKDFVPYTSRISKFISSFSGDPGTGEPGLFK</sequence>
<dbReference type="Ensembl" id="ENSSMAT00000016701.2">
    <property type="protein sequence ID" value="ENSSMAP00000016494.2"/>
    <property type="gene ID" value="ENSSMAG00000010117.2"/>
</dbReference>